<dbReference type="InterPro" id="IPR036525">
    <property type="entry name" value="Tubulin/FtsZ_GTPase_sf"/>
</dbReference>
<evidence type="ECO:0000256" key="3">
    <source>
        <dbReference type="ARBA" id="ARBA00009636"/>
    </source>
</evidence>
<feature type="domain" description="Tubulin/FtsZ GTPase" evidence="15">
    <location>
        <begin position="47"/>
        <end position="245"/>
    </location>
</feature>
<evidence type="ECO:0000256" key="8">
    <source>
        <dbReference type="ARBA" id="ARBA00022741"/>
    </source>
</evidence>
<feature type="region of interest" description="Disordered" evidence="14">
    <location>
        <begin position="425"/>
        <end position="448"/>
    </location>
</feature>
<dbReference type="PANTHER" id="PTHR11588">
    <property type="entry name" value="TUBULIN"/>
    <property type="match status" value="1"/>
</dbReference>
<dbReference type="FunFam" id="3.30.1330.20:FF:000009">
    <property type="entry name" value="Tubulin beta chain"/>
    <property type="match status" value="1"/>
</dbReference>
<keyword evidence="9" id="KW-0460">Magnesium</keyword>
<dbReference type="PROSITE" id="PS00228">
    <property type="entry name" value="TUBULIN_B_AUTOREG"/>
    <property type="match status" value="1"/>
</dbReference>
<dbReference type="Pfam" id="PF00091">
    <property type="entry name" value="Tubulin"/>
    <property type="match status" value="1"/>
</dbReference>
<accession>A0AAW1D2Y2</accession>
<dbReference type="InterPro" id="IPR002453">
    <property type="entry name" value="Beta_tubulin"/>
</dbReference>
<comment type="caution">
    <text evidence="17">The sequence shown here is derived from an EMBL/GenBank/DDBJ whole genome shotgun (WGS) entry which is preliminary data.</text>
</comment>
<evidence type="ECO:0000256" key="12">
    <source>
        <dbReference type="ARBA" id="ARBA00034296"/>
    </source>
</evidence>
<feature type="compositionally biased region" description="Basic and acidic residues" evidence="14">
    <location>
        <begin position="425"/>
        <end position="436"/>
    </location>
</feature>
<sequence length="448" mass="50382">MREIVVLQIGSCGNLIGTKFWETVSDEHGITPTTYYKGKSDLQLQRINVYYDEGSGRLSFIPRAITVDLDPSIVDKIRSSPYGRIFRPEFFITGQQGTGNNWAKGHYTEGAALAQDGLNVIRKASESCDLLQGFQVIHGLGGGTGSGLGSVLIEKLREEYPDRILSTCSVLPSPKVSEAVVEPYNSVLGLHYLMEYVDQTYCLDNEALYSISQKVMKLSYPTFGDLNHLASTTLAGVTTCFRFPGQLNTDLRKLQTNMVPFPRMHFFVPGFVPLIPRASAAYSSVTVAQLVTQMFDPQIFMCDCYPRNGKYLTAAAIFRGRVSTRQIEEQLSNVKNKNSPYFVEWIPNNIKSDICDIPPRNMRMCATFIGNTTSLKEVFMRDCKAFSAMFGRKAFLHWYTGEGMEENQFIDAESNVRDLIHEYMSHESTDKEGSVKDEDEDEEEESED</sequence>
<evidence type="ECO:0000256" key="13">
    <source>
        <dbReference type="RuleBase" id="RU000352"/>
    </source>
</evidence>
<dbReference type="GO" id="GO:0005525">
    <property type="term" value="F:GTP binding"/>
    <property type="evidence" value="ECO:0007669"/>
    <property type="project" value="UniProtKB-UniRule"/>
</dbReference>
<keyword evidence="6 13" id="KW-0493">Microtubule</keyword>
<proteinExistence type="inferred from homology"/>
<evidence type="ECO:0000313" key="18">
    <source>
        <dbReference type="Proteomes" id="UP001461498"/>
    </source>
</evidence>
<dbReference type="SMART" id="SM00864">
    <property type="entry name" value="Tubulin"/>
    <property type="match status" value="1"/>
</dbReference>
<evidence type="ECO:0000259" key="15">
    <source>
        <dbReference type="SMART" id="SM00864"/>
    </source>
</evidence>
<keyword evidence="18" id="KW-1185">Reference proteome</keyword>
<dbReference type="SUPFAM" id="SSF52490">
    <property type="entry name" value="Tubulin nucleotide-binding domain-like"/>
    <property type="match status" value="1"/>
</dbReference>
<dbReference type="PRINTS" id="PR01161">
    <property type="entry name" value="TUBULIN"/>
</dbReference>
<dbReference type="PROSITE" id="PS00227">
    <property type="entry name" value="TUBULIN"/>
    <property type="match status" value="1"/>
</dbReference>
<evidence type="ECO:0000256" key="2">
    <source>
        <dbReference type="ARBA" id="ARBA00004245"/>
    </source>
</evidence>
<dbReference type="GO" id="GO:0046872">
    <property type="term" value="F:metal ion binding"/>
    <property type="evidence" value="ECO:0007669"/>
    <property type="project" value="UniProtKB-KW"/>
</dbReference>
<dbReference type="SUPFAM" id="SSF55307">
    <property type="entry name" value="Tubulin C-terminal domain-like"/>
    <property type="match status" value="1"/>
</dbReference>
<dbReference type="InterPro" id="IPR017975">
    <property type="entry name" value="Tubulin_CS"/>
</dbReference>
<organism evidence="17 18">
    <name type="scientific">Rhynocoris fuscipes</name>
    <dbReference type="NCBI Taxonomy" id="488301"/>
    <lineage>
        <taxon>Eukaryota</taxon>
        <taxon>Metazoa</taxon>
        <taxon>Ecdysozoa</taxon>
        <taxon>Arthropoda</taxon>
        <taxon>Hexapoda</taxon>
        <taxon>Insecta</taxon>
        <taxon>Pterygota</taxon>
        <taxon>Neoptera</taxon>
        <taxon>Paraneoptera</taxon>
        <taxon>Hemiptera</taxon>
        <taxon>Heteroptera</taxon>
        <taxon>Panheteroptera</taxon>
        <taxon>Cimicomorpha</taxon>
        <taxon>Reduviidae</taxon>
        <taxon>Harpactorinae</taxon>
        <taxon>Harpactorini</taxon>
        <taxon>Rhynocoris</taxon>
    </lineage>
</organism>
<dbReference type="CDD" id="cd02187">
    <property type="entry name" value="beta_tubulin"/>
    <property type="match status" value="1"/>
</dbReference>
<dbReference type="GO" id="GO:0005874">
    <property type="term" value="C:microtubule"/>
    <property type="evidence" value="ECO:0007669"/>
    <property type="project" value="UniProtKB-KW"/>
</dbReference>
<dbReference type="GO" id="GO:0007017">
    <property type="term" value="P:microtubule-based process"/>
    <property type="evidence" value="ECO:0007669"/>
    <property type="project" value="InterPro"/>
</dbReference>
<reference evidence="17 18" key="1">
    <citation type="submission" date="2022-12" db="EMBL/GenBank/DDBJ databases">
        <title>Chromosome-level genome assembly of true bugs.</title>
        <authorList>
            <person name="Ma L."/>
            <person name="Li H."/>
        </authorList>
    </citation>
    <scope>NUCLEOTIDE SEQUENCE [LARGE SCALE GENOMIC DNA]</scope>
    <source>
        <strain evidence="17">Lab_2022b</strain>
    </source>
</reference>
<dbReference type="InterPro" id="IPR018316">
    <property type="entry name" value="Tubulin/FtsZ_2-layer-sand-dom"/>
</dbReference>
<dbReference type="InterPro" id="IPR013838">
    <property type="entry name" value="Beta-tubulin_BS"/>
</dbReference>
<dbReference type="InterPro" id="IPR008280">
    <property type="entry name" value="Tub_FtsZ_C"/>
</dbReference>
<keyword evidence="7" id="KW-0479">Metal-binding</keyword>
<evidence type="ECO:0000259" key="16">
    <source>
        <dbReference type="SMART" id="SM00865"/>
    </source>
</evidence>
<dbReference type="Gene3D" id="1.10.287.600">
    <property type="entry name" value="Helix hairpin bin"/>
    <property type="match status" value="1"/>
</dbReference>
<dbReference type="Proteomes" id="UP001461498">
    <property type="component" value="Unassembled WGS sequence"/>
</dbReference>
<dbReference type="InterPro" id="IPR023123">
    <property type="entry name" value="Tubulin_C"/>
</dbReference>
<keyword evidence="11" id="KW-0206">Cytoskeleton</keyword>
<name>A0AAW1D2Y2_9HEMI</name>
<evidence type="ECO:0000256" key="14">
    <source>
        <dbReference type="SAM" id="MobiDB-lite"/>
    </source>
</evidence>
<evidence type="ECO:0000256" key="6">
    <source>
        <dbReference type="ARBA" id="ARBA00022701"/>
    </source>
</evidence>
<dbReference type="FunFam" id="3.40.50.1440:FF:000006">
    <property type="entry name" value="Tubulin beta chain"/>
    <property type="match status" value="1"/>
</dbReference>
<keyword evidence="5" id="KW-0963">Cytoplasm</keyword>
<feature type="compositionally biased region" description="Acidic residues" evidence="14">
    <location>
        <begin position="437"/>
        <end position="448"/>
    </location>
</feature>
<keyword evidence="10 13" id="KW-0342">GTP-binding</keyword>
<comment type="similarity">
    <text evidence="3 13">Belongs to the tubulin family.</text>
</comment>
<dbReference type="Gene3D" id="3.40.50.1440">
    <property type="entry name" value="Tubulin/FtsZ, GTPase domain"/>
    <property type="match status" value="1"/>
</dbReference>
<comment type="subcellular location">
    <subcellularLocation>
        <location evidence="2">Cytoplasm</location>
        <location evidence="2">Cytoskeleton</location>
    </subcellularLocation>
</comment>
<dbReference type="GO" id="GO:0005200">
    <property type="term" value="F:structural constituent of cytoskeleton"/>
    <property type="evidence" value="ECO:0007669"/>
    <property type="project" value="InterPro"/>
</dbReference>
<comment type="subunit">
    <text evidence="4 13">Dimer of alpha and beta chains. A typical microtubule is a hollow water-filled tube with an outer diameter of 25 nm and an inner diameter of 15 nM. Alpha-beta heterodimers associate head-to-tail to form protofilaments running lengthwise along the microtubule wall with the beta-tubulin subunit facing the microtubule plus end conferring a structural polarity. Microtubules usually have 13 protofilaments but different protofilament numbers can be found in some organisms and specialized cells.</text>
</comment>
<dbReference type="InterPro" id="IPR003008">
    <property type="entry name" value="Tubulin_FtsZ_GTPase"/>
</dbReference>
<dbReference type="GO" id="GO:0003924">
    <property type="term" value="F:GTPase activity"/>
    <property type="evidence" value="ECO:0007669"/>
    <property type="project" value="InterPro"/>
</dbReference>
<evidence type="ECO:0000256" key="4">
    <source>
        <dbReference type="ARBA" id="ARBA00011747"/>
    </source>
</evidence>
<evidence type="ECO:0000256" key="9">
    <source>
        <dbReference type="ARBA" id="ARBA00022842"/>
    </source>
</evidence>
<gene>
    <name evidence="17" type="ORF">O3M35_010664</name>
</gene>
<dbReference type="AlphaFoldDB" id="A0AAW1D2Y2"/>
<comment type="function">
    <text evidence="12 13">Tubulin is the major constituent of microtubules, a cylinder consisting of laterally associated linear protofilaments composed of alpha- and beta-tubulin heterodimers. Microtubules grow by the addition of GTP-tubulin dimers to the microtubule end, where a stabilizing cap forms. Below the cap, tubulin dimers are in GDP-bound state, owing to GTPase activity of alpha-tubulin.</text>
</comment>
<dbReference type="Pfam" id="PF03953">
    <property type="entry name" value="Tubulin_C"/>
    <property type="match status" value="1"/>
</dbReference>
<evidence type="ECO:0000256" key="10">
    <source>
        <dbReference type="ARBA" id="ARBA00023134"/>
    </source>
</evidence>
<evidence type="ECO:0000256" key="5">
    <source>
        <dbReference type="ARBA" id="ARBA00022490"/>
    </source>
</evidence>
<dbReference type="Gene3D" id="3.30.1330.20">
    <property type="entry name" value="Tubulin/FtsZ, C-terminal domain"/>
    <property type="match status" value="1"/>
</dbReference>
<evidence type="ECO:0000256" key="7">
    <source>
        <dbReference type="ARBA" id="ARBA00022723"/>
    </source>
</evidence>
<comment type="cofactor">
    <cofactor evidence="1">
        <name>Mg(2+)</name>
        <dbReference type="ChEBI" id="CHEBI:18420"/>
    </cofactor>
</comment>
<keyword evidence="8 13" id="KW-0547">Nucleotide-binding</keyword>
<evidence type="ECO:0000256" key="11">
    <source>
        <dbReference type="ARBA" id="ARBA00023212"/>
    </source>
</evidence>
<dbReference type="InterPro" id="IPR000217">
    <property type="entry name" value="Tubulin"/>
</dbReference>
<evidence type="ECO:0000313" key="17">
    <source>
        <dbReference type="EMBL" id="KAK9504299.1"/>
    </source>
</evidence>
<evidence type="ECO:0000256" key="1">
    <source>
        <dbReference type="ARBA" id="ARBA00001946"/>
    </source>
</evidence>
<dbReference type="EMBL" id="JAPXFL010000007">
    <property type="protein sequence ID" value="KAK9504299.1"/>
    <property type="molecule type" value="Genomic_DNA"/>
</dbReference>
<dbReference type="SMART" id="SM00865">
    <property type="entry name" value="Tubulin_C"/>
    <property type="match status" value="1"/>
</dbReference>
<dbReference type="PRINTS" id="PR01163">
    <property type="entry name" value="BETATUBULIN"/>
</dbReference>
<feature type="domain" description="Tubulin/FtsZ 2-layer sandwich" evidence="16">
    <location>
        <begin position="247"/>
        <end position="384"/>
    </location>
</feature>
<protein>
    <recommendedName>
        <fullName evidence="13">Tubulin beta chain</fullName>
    </recommendedName>
</protein>
<dbReference type="InterPro" id="IPR037103">
    <property type="entry name" value="Tubulin/FtsZ-like_C"/>
</dbReference>